<keyword evidence="1" id="KW-0732">Signal</keyword>
<dbReference type="InterPro" id="IPR013424">
    <property type="entry name" value="Ice-binding_C"/>
</dbReference>
<organism evidence="3 4">
    <name type="scientific">Colwellia psychrerythraea</name>
    <name type="common">Vibrio psychroerythus</name>
    <dbReference type="NCBI Taxonomy" id="28229"/>
    <lineage>
        <taxon>Bacteria</taxon>
        <taxon>Pseudomonadati</taxon>
        <taxon>Pseudomonadota</taxon>
        <taxon>Gammaproteobacteria</taxon>
        <taxon>Alteromonadales</taxon>
        <taxon>Colwelliaceae</taxon>
        <taxon>Colwellia</taxon>
    </lineage>
</organism>
<feature type="domain" description="Ice-binding protein C-terminal" evidence="2">
    <location>
        <begin position="185"/>
        <end position="207"/>
    </location>
</feature>
<gene>
    <name evidence="3" type="ORF">A9Q75_05165</name>
</gene>
<dbReference type="NCBIfam" id="TIGR02595">
    <property type="entry name" value="PEP_CTERM"/>
    <property type="match status" value="1"/>
</dbReference>
<protein>
    <recommendedName>
        <fullName evidence="2">Ice-binding protein C-terminal domain-containing protein</fullName>
    </recommendedName>
</protein>
<sequence length="211" mass="22279">MINFFLLLAVLITGTANAGLITFGNATASNPNSFESFDRSGANAELATTQFSGNGITFNSIVGGGPTSHINSSCNVGGLTGSAWVSIGVTPPCGVAAGISISEILFDENVSELSFLFRTNNSASYLFESLLGGVQDAQLTVSNSIVGNTTQFLFTGDFDRIRFTEQVEDSWFWIDDLSWKTAPSSVPNPATLGLLSLALLGLGFNRRKTKS</sequence>
<name>A0A1Y5EJ40_COLPS</name>
<accession>A0A1Y5EJ40</accession>
<feature type="signal peptide" evidence="1">
    <location>
        <begin position="1"/>
        <end position="18"/>
    </location>
</feature>
<proteinExistence type="predicted"/>
<evidence type="ECO:0000256" key="1">
    <source>
        <dbReference type="SAM" id="SignalP"/>
    </source>
</evidence>
<feature type="chain" id="PRO_5013277649" description="Ice-binding protein C-terminal domain-containing protein" evidence="1">
    <location>
        <begin position="19"/>
        <end position="211"/>
    </location>
</feature>
<evidence type="ECO:0000313" key="3">
    <source>
        <dbReference type="EMBL" id="OUR82681.1"/>
    </source>
</evidence>
<dbReference type="AlphaFoldDB" id="A0A1Y5EJ40"/>
<dbReference type="Pfam" id="PF07589">
    <property type="entry name" value="PEP-CTERM"/>
    <property type="match status" value="1"/>
</dbReference>
<comment type="caution">
    <text evidence="3">The sequence shown here is derived from an EMBL/GenBank/DDBJ whole genome shotgun (WGS) entry which is preliminary data.</text>
</comment>
<dbReference type="EMBL" id="MAAF01000036">
    <property type="protein sequence ID" value="OUR82681.1"/>
    <property type="molecule type" value="Genomic_DNA"/>
</dbReference>
<evidence type="ECO:0000313" key="4">
    <source>
        <dbReference type="Proteomes" id="UP000243053"/>
    </source>
</evidence>
<dbReference type="Proteomes" id="UP000243053">
    <property type="component" value="Unassembled WGS sequence"/>
</dbReference>
<evidence type="ECO:0000259" key="2">
    <source>
        <dbReference type="Pfam" id="PF07589"/>
    </source>
</evidence>
<reference evidence="4" key="1">
    <citation type="journal article" date="2017" name="Proc. Natl. Acad. Sci. U.S.A.">
        <title>Simulation of Deepwater Horizon oil plume reveals substrate specialization within a complex community of hydrocarbon degraders.</title>
        <authorList>
            <person name="Hu P."/>
            <person name="Dubinsky E.A."/>
            <person name="Probst A.J."/>
            <person name="Wang J."/>
            <person name="Sieber C.M.K."/>
            <person name="Tom L.M."/>
            <person name="Gardinali P."/>
            <person name="Banfield J.F."/>
            <person name="Atlas R.M."/>
            <person name="Andersen G.L."/>
        </authorList>
    </citation>
    <scope>NUCLEOTIDE SEQUENCE [LARGE SCALE GENOMIC DNA]</scope>
</reference>